<keyword evidence="2" id="KW-0560">Oxidoreductase</keyword>
<gene>
    <name evidence="3" type="ORF">P3W85_14805</name>
</gene>
<comment type="caution">
    <text evidence="3">The sequence shown here is derived from an EMBL/GenBank/DDBJ whole genome shotgun (WGS) entry which is preliminary data.</text>
</comment>
<dbReference type="Pfam" id="PF13561">
    <property type="entry name" value="adh_short_C2"/>
    <property type="match status" value="1"/>
</dbReference>
<protein>
    <submittedName>
        <fullName evidence="3">SDR family oxidoreductase</fullName>
    </submittedName>
</protein>
<evidence type="ECO:0000256" key="1">
    <source>
        <dbReference type="ARBA" id="ARBA00006484"/>
    </source>
</evidence>
<dbReference type="InterPro" id="IPR036291">
    <property type="entry name" value="NAD(P)-bd_dom_sf"/>
</dbReference>
<proteinExistence type="inferred from homology"/>
<dbReference type="EMBL" id="JARJLM010000255">
    <property type="protein sequence ID" value="MDF3834211.1"/>
    <property type="molecule type" value="Genomic_DNA"/>
</dbReference>
<dbReference type="InterPro" id="IPR002347">
    <property type="entry name" value="SDR_fam"/>
</dbReference>
<dbReference type="PROSITE" id="PS00061">
    <property type="entry name" value="ADH_SHORT"/>
    <property type="match status" value="1"/>
</dbReference>
<accession>A0ABT6ANN4</accession>
<dbReference type="PRINTS" id="PR00080">
    <property type="entry name" value="SDRFAMILY"/>
</dbReference>
<dbReference type="SUPFAM" id="SSF51735">
    <property type="entry name" value="NAD(P)-binding Rossmann-fold domains"/>
    <property type="match status" value="1"/>
</dbReference>
<sequence length="249" mass="26929">MRLKNKVAIITGAAGNIGLATARLFAQQEARLVLVDAKREMLESACTEFDPATTLLVAADVTSPEDTQRTAHEAIGRFGGVDIFFANAGVEGMVQPTNEYPEDVYDKVMDVNVRGVFLGIKYIAPQLRDGGSVIITSSIMGLAGAPRNIAYTASKHAVVGLMRSAAGDLAARRIRVNTVHPGMVDSEMLRRLIDRHPDPEQRHADLIARIKLGRFVTPTEIGQTVLFLASDESCMTTGQTFLIDGGYLE</sequence>
<comment type="similarity">
    <text evidence="1">Belongs to the short-chain dehydrogenases/reductases (SDR) family.</text>
</comment>
<dbReference type="InterPro" id="IPR020904">
    <property type="entry name" value="Sc_DH/Rdtase_CS"/>
</dbReference>
<organism evidence="3 4">
    <name type="scientific">Cupriavidus basilensis</name>
    <dbReference type="NCBI Taxonomy" id="68895"/>
    <lineage>
        <taxon>Bacteria</taxon>
        <taxon>Pseudomonadati</taxon>
        <taxon>Pseudomonadota</taxon>
        <taxon>Betaproteobacteria</taxon>
        <taxon>Burkholderiales</taxon>
        <taxon>Burkholderiaceae</taxon>
        <taxon>Cupriavidus</taxon>
    </lineage>
</organism>
<dbReference type="RefSeq" id="WP_276265347.1">
    <property type="nucleotide sequence ID" value="NZ_JARJLM010000255.1"/>
</dbReference>
<dbReference type="PRINTS" id="PR00081">
    <property type="entry name" value="GDHRDH"/>
</dbReference>
<evidence type="ECO:0000313" key="4">
    <source>
        <dbReference type="Proteomes" id="UP001216674"/>
    </source>
</evidence>
<dbReference type="Proteomes" id="UP001216674">
    <property type="component" value="Unassembled WGS sequence"/>
</dbReference>
<dbReference type="PANTHER" id="PTHR24321">
    <property type="entry name" value="DEHYDROGENASES, SHORT CHAIN"/>
    <property type="match status" value="1"/>
</dbReference>
<dbReference type="Gene3D" id="3.40.50.720">
    <property type="entry name" value="NAD(P)-binding Rossmann-like Domain"/>
    <property type="match status" value="1"/>
</dbReference>
<dbReference type="PANTHER" id="PTHR24321:SF8">
    <property type="entry name" value="ESTRADIOL 17-BETA-DEHYDROGENASE 8-RELATED"/>
    <property type="match status" value="1"/>
</dbReference>
<reference evidence="3 4" key="1">
    <citation type="submission" date="2023-03" db="EMBL/GenBank/DDBJ databases">
        <title>Draft assemblies of triclosan tolerant bacteria isolated from returned activated sludge.</title>
        <authorList>
            <person name="Van Hamelsveld S."/>
        </authorList>
    </citation>
    <scope>NUCLEOTIDE SEQUENCE [LARGE SCALE GENOMIC DNA]</scope>
    <source>
        <strain evidence="3 4">GW210010_S58</strain>
    </source>
</reference>
<evidence type="ECO:0000256" key="2">
    <source>
        <dbReference type="ARBA" id="ARBA00023002"/>
    </source>
</evidence>
<dbReference type="CDD" id="cd05233">
    <property type="entry name" value="SDR_c"/>
    <property type="match status" value="1"/>
</dbReference>
<keyword evidence="4" id="KW-1185">Reference proteome</keyword>
<name>A0ABT6ANN4_9BURK</name>
<evidence type="ECO:0000313" key="3">
    <source>
        <dbReference type="EMBL" id="MDF3834211.1"/>
    </source>
</evidence>